<evidence type="ECO:0000256" key="6">
    <source>
        <dbReference type="ARBA" id="ARBA00022723"/>
    </source>
</evidence>
<name>A0A317F867_9SPHI</name>
<evidence type="ECO:0000256" key="1">
    <source>
        <dbReference type="ARBA" id="ARBA00004323"/>
    </source>
</evidence>
<reference evidence="16" key="1">
    <citation type="submission" date="2018-05" db="EMBL/GenBank/DDBJ databases">
        <title>Pedobacter paludis sp. nov., isolated from wetland soil.</title>
        <authorList>
            <person name="Zhang Y."/>
        </authorList>
    </citation>
    <scope>NUCLEOTIDE SEQUENCE [LARGE SCALE GENOMIC DNA]</scope>
    <source>
        <strain evidence="16">R-8</strain>
    </source>
</reference>
<keyword evidence="7" id="KW-0256">Endoplasmic reticulum</keyword>
<keyword evidence="11" id="KW-0472">Membrane</keyword>
<protein>
    <recommendedName>
        <fullName evidence="14">Peptide O-xylosyltransferase</fullName>
    </recommendedName>
</protein>
<dbReference type="AlphaFoldDB" id="A0A317F867"/>
<dbReference type="GO" id="GO:0030158">
    <property type="term" value="F:protein xylosyltransferase activity"/>
    <property type="evidence" value="ECO:0007669"/>
    <property type="project" value="InterPro"/>
</dbReference>
<dbReference type="OrthoDB" id="7943907at2"/>
<proteinExistence type="predicted"/>
<evidence type="ECO:0000256" key="2">
    <source>
        <dbReference type="ARBA" id="ARBA00004648"/>
    </source>
</evidence>
<evidence type="ECO:0000256" key="5">
    <source>
        <dbReference type="ARBA" id="ARBA00022692"/>
    </source>
</evidence>
<sequence>MKVAHLIMAYKNPAQLERMIKAMDHPDFYFFIHLDKKISIDQFIYLKELDRVKFINTRVLCNWGGFSFVNAILTSLEEILSTQPRFDFYNLMSAQDYPIKPITEIYNFYKENVGKSFVSYREDGDQSWWAHAVTRFEMYHFTDLSFKGRYFIQALLNKFLPKRKFPVPLKLYGSSISSWWSISHEAAKYYVDYMNQNSKLKDFMKYTWGADEFLAATVLMNSKINNQIVNNNLRFITWQDGLANPRVLISADFEAIKKSDKLFARKFDDTIDSKILDLIDQENLK</sequence>
<keyword evidence="6" id="KW-0479">Metal-binding</keyword>
<evidence type="ECO:0000256" key="7">
    <source>
        <dbReference type="ARBA" id="ARBA00022824"/>
    </source>
</evidence>
<keyword evidence="5" id="KW-0812">Transmembrane</keyword>
<dbReference type="GO" id="GO:0050650">
    <property type="term" value="P:chondroitin sulfate proteoglycan biosynthetic process"/>
    <property type="evidence" value="ECO:0007669"/>
    <property type="project" value="TreeGrafter"/>
</dbReference>
<keyword evidence="16" id="KW-1185">Reference proteome</keyword>
<accession>A0A317F867</accession>
<evidence type="ECO:0000256" key="4">
    <source>
        <dbReference type="ARBA" id="ARBA00022679"/>
    </source>
</evidence>
<dbReference type="PANTHER" id="PTHR46025">
    <property type="entry name" value="XYLOSYLTRANSFERASE OXT"/>
    <property type="match status" value="1"/>
</dbReference>
<keyword evidence="10" id="KW-0333">Golgi apparatus</keyword>
<dbReference type="Pfam" id="PF02485">
    <property type="entry name" value="Branch"/>
    <property type="match status" value="1"/>
</dbReference>
<evidence type="ECO:0000256" key="9">
    <source>
        <dbReference type="ARBA" id="ARBA00022989"/>
    </source>
</evidence>
<keyword evidence="12" id="KW-1015">Disulfide bond</keyword>
<dbReference type="InterPro" id="IPR003406">
    <property type="entry name" value="Glyco_trans_14"/>
</dbReference>
<evidence type="ECO:0000256" key="10">
    <source>
        <dbReference type="ARBA" id="ARBA00023034"/>
    </source>
</evidence>
<dbReference type="PANTHER" id="PTHR46025:SF3">
    <property type="entry name" value="XYLOSYLTRANSFERASE OXT"/>
    <property type="match status" value="1"/>
</dbReference>
<dbReference type="EMBL" id="QGNY01000001">
    <property type="protein sequence ID" value="PWS33766.1"/>
    <property type="molecule type" value="Genomic_DNA"/>
</dbReference>
<comment type="caution">
    <text evidence="15">The sequence shown here is derived from an EMBL/GenBank/DDBJ whole genome shotgun (WGS) entry which is preliminary data.</text>
</comment>
<evidence type="ECO:0000256" key="13">
    <source>
        <dbReference type="ARBA" id="ARBA00023180"/>
    </source>
</evidence>
<dbReference type="Proteomes" id="UP000245391">
    <property type="component" value="Unassembled WGS sequence"/>
</dbReference>
<evidence type="ECO:0000313" key="16">
    <source>
        <dbReference type="Proteomes" id="UP000245391"/>
    </source>
</evidence>
<keyword evidence="3" id="KW-0328">Glycosyltransferase</keyword>
<evidence type="ECO:0000256" key="12">
    <source>
        <dbReference type="ARBA" id="ARBA00023157"/>
    </source>
</evidence>
<dbReference type="GO" id="GO:0016020">
    <property type="term" value="C:membrane"/>
    <property type="evidence" value="ECO:0007669"/>
    <property type="project" value="InterPro"/>
</dbReference>
<dbReference type="GO" id="GO:0015012">
    <property type="term" value="P:heparan sulfate proteoglycan biosynthetic process"/>
    <property type="evidence" value="ECO:0007669"/>
    <property type="project" value="TreeGrafter"/>
</dbReference>
<keyword evidence="4 15" id="KW-0808">Transferase</keyword>
<evidence type="ECO:0000256" key="8">
    <source>
        <dbReference type="ARBA" id="ARBA00022968"/>
    </source>
</evidence>
<dbReference type="RefSeq" id="WP_109928347.1">
    <property type="nucleotide sequence ID" value="NZ_QGNY01000001.1"/>
</dbReference>
<keyword evidence="9" id="KW-1133">Transmembrane helix</keyword>
<gene>
    <name evidence="15" type="ORF">DF947_03920</name>
</gene>
<evidence type="ECO:0000256" key="14">
    <source>
        <dbReference type="ARBA" id="ARBA00042865"/>
    </source>
</evidence>
<comment type="subcellular location">
    <subcellularLocation>
        <location evidence="2">Endoplasmic reticulum membrane</location>
        <topology evidence="2">Single-pass type II membrane protein</topology>
    </subcellularLocation>
    <subcellularLocation>
        <location evidence="1">Golgi apparatus membrane</location>
        <topology evidence="1">Single-pass type II membrane protein</topology>
    </subcellularLocation>
</comment>
<dbReference type="InterPro" id="IPR043538">
    <property type="entry name" value="XYLT"/>
</dbReference>
<organism evidence="15 16">
    <name type="scientific">Pedobacter paludis</name>
    <dbReference type="NCBI Taxonomy" id="2203212"/>
    <lineage>
        <taxon>Bacteria</taxon>
        <taxon>Pseudomonadati</taxon>
        <taxon>Bacteroidota</taxon>
        <taxon>Sphingobacteriia</taxon>
        <taxon>Sphingobacteriales</taxon>
        <taxon>Sphingobacteriaceae</taxon>
        <taxon>Pedobacter</taxon>
    </lineage>
</organism>
<keyword evidence="13" id="KW-0325">Glycoprotein</keyword>
<evidence type="ECO:0000256" key="3">
    <source>
        <dbReference type="ARBA" id="ARBA00022676"/>
    </source>
</evidence>
<evidence type="ECO:0000313" key="15">
    <source>
        <dbReference type="EMBL" id="PWS33766.1"/>
    </source>
</evidence>
<evidence type="ECO:0000256" key="11">
    <source>
        <dbReference type="ARBA" id="ARBA00023136"/>
    </source>
</evidence>
<keyword evidence="8" id="KW-0735">Signal-anchor</keyword>
<dbReference type="GO" id="GO:0046872">
    <property type="term" value="F:metal ion binding"/>
    <property type="evidence" value="ECO:0007669"/>
    <property type="project" value="UniProtKB-KW"/>
</dbReference>